<comment type="caution">
    <text evidence="1">The sequence shown here is derived from an EMBL/GenBank/DDBJ whole genome shotgun (WGS) entry which is preliminary data.</text>
</comment>
<evidence type="ECO:0000313" key="1">
    <source>
        <dbReference type="EMBL" id="MFC0678393.1"/>
    </source>
</evidence>
<dbReference type="Proteomes" id="UP001589896">
    <property type="component" value="Unassembled WGS sequence"/>
</dbReference>
<protein>
    <submittedName>
        <fullName evidence="1">DUF6907 domain-containing protein</fullName>
    </submittedName>
</protein>
<name>A0ABV6RN33_9GAMM</name>
<dbReference type="Pfam" id="PF21848">
    <property type="entry name" value="DUF6907"/>
    <property type="match status" value="1"/>
</dbReference>
<dbReference type="InterPro" id="IPR054202">
    <property type="entry name" value="DUF6907"/>
</dbReference>
<sequence length="130" mass="13835">MNDTDAVPTSRVAPACPRWCAAPHGAFAGEEDWIHESEPLVLTEGVSARLRMSVDPASRVEDGPYLFIGSSEYTLHAAGALATSLAALAAEGMRSLTAKQPEGALTIFDLQLPQHSGHVDPHRGGRHEQP</sequence>
<keyword evidence="2" id="KW-1185">Reference proteome</keyword>
<accession>A0ABV6RN33</accession>
<dbReference type="RefSeq" id="WP_386668207.1">
    <property type="nucleotide sequence ID" value="NZ_JBHLTG010000002.1"/>
</dbReference>
<reference evidence="1 2" key="1">
    <citation type="submission" date="2024-09" db="EMBL/GenBank/DDBJ databases">
        <authorList>
            <person name="Sun Q."/>
            <person name="Mori K."/>
        </authorList>
    </citation>
    <scope>NUCLEOTIDE SEQUENCE [LARGE SCALE GENOMIC DNA]</scope>
    <source>
        <strain evidence="1 2">KCTC 23076</strain>
    </source>
</reference>
<gene>
    <name evidence="1" type="ORF">ACFFGH_11140</name>
</gene>
<evidence type="ECO:0000313" key="2">
    <source>
        <dbReference type="Proteomes" id="UP001589896"/>
    </source>
</evidence>
<organism evidence="1 2">
    <name type="scientific">Lysobacter korlensis</name>
    <dbReference type="NCBI Taxonomy" id="553636"/>
    <lineage>
        <taxon>Bacteria</taxon>
        <taxon>Pseudomonadati</taxon>
        <taxon>Pseudomonadota</taxon>
        <taxon>Gammaproteobacteria</taxon>
        <taxon>Lysobacterales</taxon>
        <taxon>Lysobacteraceae</taxon>
        <taxon>Lysobacter</taxon>
    </lineage>
</organism>
<dbReference type="EMBL" id="JBHLTG010000002">
    <property type="protein sequence ID" value="MFC0678393.1"/>
    <property type="molecule type" value="Genomic_DNA"/>
</dbReference>
<proteinExistence type="predicted"/>